<accession>A0A3Q2YL95</accession>
<reference evidence="3" key="1">
    <citation type="submission" date="2025-08" db="UniProtKB">
        <authorList>
            <consortium name="Ensembl"/>
        </authorList>
    </citation>
    <scope>IDENTIFICATION</scope>
</reference>
<feature type="region of interest" description="Disordered" evidence="2">
    <location>
        <begin position="497"/>
        <end position="575"/>
    </location>
</feature>
<dbReference type="InterPro" id="IPR019152">
    <property type="entry name" value="DUF2046"/>
</dbReference>
<feature type="coiled-coil region" evidence="1">
    <location>
        <begin position="362"/>
        <end position="425"/>
    </location>
</feature>
<sequence>METSTPGRCHRGAPARVTRRWGRTAWKLLSSSSASTLFALLLLLLTFAMADSASESDTDGAGSSSATPMTTCASNSGKPSIVISQFRLEELTNRLASLQQENKVLKIELETFKLKCKALQEENRDLRKASVTIQARAEQEEEFISNTLFKKIQALQKEKETLAVNYEKEEEFLTNELSRKLMQLQHEKAELEQHLEQEQEFQVNKLMKKIKKMENETISKQLTLEQLRREKIDLENTLEQEQEALVNRLWKRMDKLEAEKRILQEKLDQPVSAPPSPRDVSMEIDSPENMMRHIRFLKKIDLENTLEQEQEALVNRLWKRMDKLEAEKRILQEKLDQPVSAPPSPRDVSMEIDSPENMMRHIRFLKNEVERLKKSLRTTELQHTEKRAQYIEEERHMREENVRLQRKLQREMERREALCRQLSESESSLEMDDERYFNEMSAQGLRARTVSSPIPYTPSPSSSRPISPGLSYGSHTVGFTPPATLSRAAISHYNTPALHVHGSSSHSVARPSPRRSTSPDKFKRPTPPPSPNTHSGALQPQPPLPPPAQPMVQSMSSPAAMSQQAAGAQAPPSQP</sequence>
<dbReference type="Pfam" id="PF09755">
    <property type="entry name" value="DUF2046"/>
    <property type="match status" value="1"/>
</dbReference>
<name>A0A3Q2YL95_HIPCM</name>
<feature type="coiled-coil region" evidence="1">
    <location>
        <begin position="81"/>
        <end position="266"/>
    </location>
</feature>
<keyword evidence="1" id="KW-0175">Coiled coil</keyword>
<dbReference type="OMA" id="DTQQEHN"/>
<feature type="compositionally biased region" description="Pro residues" evidence="2">
    <location>
        <begin position="540"/>
        <end position="549"/>
    </location>
</feature>
<feature type="compositionally biased region" description="Polar residues" evidence="2">
    <location>
        <begin position="61"/>
        <end position="75"/>
    </location>
</feature>
<dbReference type="Proteomes" id="UP000264820">
    <property type="component" value="Unplaced"/>
</dbReference>
<evidence type="ECO:0000256" key="1">
    <source>
        <dbReference type="SAM" id="Coils"/>
    </source>
</evidence>
<dbReference type="PANTHER" id="PTHR15276:SF1">
    <property type="entry name" value="CCDC6A PROTEIN"/>
    <property type="match status" value="1"/>
</dbReference>
<dbReference type="GeneTree" id="ENSGT00390000013594"/>
<proteinExistence type="predicted"/>
<feature type="region of interest" description="Disordered" evidence="2">
    <location>
        <begin position="56"/>
        <end position="75"/>
    </location>
</feature>
<feature type="compositionally biased region" description="Low complexity" evidence="2">
    <location>
        <begin position="451"/>
        <end position="468"/>
    </location>
</feature>
<reference evidence="3" key="2">
    <citation type="submission" date="2025-09" db="UniProtKB">
        <authorList>
            <consortium name="Ensembl"/>
        </authorList>
    </citation>
    <scope>IDENTIFICATION</scope>
</reference>
<evidence type="ECO:0000313" key="4">
    <source>
        <dbReference type="Proteomes" id="UP000264820"/>
    </source>
</evidence>
<dbReference type="Ensembl" id="ENSHCOT00000021730.1">
    <property type="protein sequence ID" value="ENSHCOP00000014187.1"/>
    <property type="gene ID" value="ENSHCOG00000017498.1"/>
</dbReference>
<feature type="compositionally biased region" description="Low complexity" evidence="2">
    <location>
        <begin position="550"/>
        <end position="575"/>
    </location>
</feature>
<keyword evidence="4" id="KW-1185">Reference proteome</keyword>
<protein>
    <submittedName>
        <fullName evidence="3">Coiled-coil domain containing 6a</fullName>
    </submittedName>
</protein>
<evidence type="ECO:0000313" key="3">
    <source>
        <dbReference type="Ensembl" id="ENSHCOP00000014187.1"/>
    </source>
</evidence>
<dbReference type="AlphaFoldDB" id="A0A3Q2YL95"/>
<organism evidence="3 4">
    <name type="scientific">Hippocampus comes</name>
    <name type="common">Tiger tail seahorse</name>
    <dbReference type="NCBI Taxonomy" id="109280"/>
    <lineage>
        <taxon>Eukaryota</taxon>
        <taxon>Metazoa</taxon>
        <taxon>Chordata</taxon>
        <taxon>Craniata</taxon>
        <taxon>Vertebrata</taxon>
        <taxon>Euteleostomi</taxon>
        <taxon>Actinopterygii</taxon>
        <taxon>Neopterygii</taxon>
        <taxon>Teleostei</taxon>
        <taxon>Neoteleostei</taxon>
        <taxon>Acanthomorphata</taxon>
        <taxon>Syngnathiaria</taxon>
        <taxon>Syngnathiformes</taxon>
        <taxon>Syngnathoidei</taxon>
        <taxon>Syngnathidae</taxon>
        <taxon>Hippocampus</taxon>
    </lineage>
</organism>
<dbReference type="STRING" id="109280.ENSHCOP00000014187"/>
<evidence type="ECO:0000256" key="2">
    <source>
        <dbReference type="SAM" id="MobiDB-lite"/>
    </source>
</evidence>
<feature type="region of interest" description="Disordered" evidence="2">
    <location>
        <begin position="448"/>
        <end position="469"/>
    </location>
</feature>
<dbReference type="PANTHER" id="PTHR15276">
    <property type="entry name" value="H4 D10S170 PROTEIN-RELATED"/>
    <property type="match status" value="1"/>
</dbReference>